<dbReference type="SUPFAM" id="SSF52540">
    <property type="entry name" value="P-loop containing nucleoside triphosphate hydrolases"/>
    <property type="match status" value="1"/>
</dbReference>
<keyword evidence="7" id="KW-0547">Nucleotide-binding</keyword>
<dbReference type="Gene3D" id="3.40.50.300">
    <property type="entry name" value="P-loop containing nucleotide triphosphate hydrolases"/>
    <property type="match status" value="1"/>
</dbReference>
<dbReference type="Pfam" id="PF02367">
    <property type="entry name" value="TsaE"/>
    <property type="match status" value="1"/>
</dbReference>
<keyword evidence="4" id="KW-0963">Cytoplasm</keyword>
<dbReference type="RefSeq" id="WP_324387435.1">
    <property type="nucleotide sequence ID" value="NZ_BAAAPN010000051.1"/>
</dbReference>
<dbReference type="EMBL" id="BAAAPN010000051">
    <property type="protein sequence ID" value="GAA1762562.1"/>
    <property type="molecule type" value="Genomic_DNA"/>
</dbReference>
<organism evidence="12 13">
    <name type="scientific">Nostocoides vanveenii</name>
    <dbReference type="NCBI Taxonomy" id="330835"/>
    <lineage>
        <taxon>Bacteria</taxon>
        <taxon>Bacillati</taxon>
        <taxon>Actinomycetota</taxon>
        <taxon>Actinomycetes</taxon>
        <taxon>Micrococcales</taxon>
        <taxon>Intrasporangiaceae</taxon>
        <taxon>Nostocoides</taxon>
    </lineage>
</organism>
<evidence type="ECO:0000256" key="1">
    <source>
        <dbReference type="ARBA" id="ARBA00004496"/>
    </source>
</evidence>
<evidence type="ECO:0000313" key="13">
    <source>
        <dbReference type="Proteomes" id="UP001501475"/>
    </source>
</evidence>
<gene>
    <name evidence="12" type="primary">tsaE</name>
    <name evidence="12" type="ORF">GCM10009810_22330</name>
</gene>
<keyword evidence="13" id="KW-1185">Reference proteome</keyword>
<comment type="function">
    <text evidence="10">Required for the formation of a threonylcarbamoyl group on adenosine at position 37 (t(6)A37) in tRNAs that read codons beginning with adenine. Is involved in the transfer of the threonylcarbamoyl moiety of threonylcarbamoyl-AMP (TC-AMP) to the N6 group of A37, together with TsaD and TsaB. TsaE seems to play an indirect role in the t(6)A biosynthesis pathway, possibly in regulating the core enzymatic function of TsaD.</text>
</comment>
<protein>
    <recommendedName>
        <fullName evidence="3">tRNA threonylcarbamoyladenosine biosynthesis protein TsaE</fullName>
    </recommendedName>
    <alternativeName>
        <fullName evidence="11">t(6)A37 threonylcarbamoyladenosine biosynthesis protein TsaE</fullName>
    </alternativeName>
</protein>
<reference evidence="12 13" key="1">
    <citation type="journal article" date="2019" name="Int. J. Syst. Evol. Microbiol.">
        <title>The Global Catalogue of Microorganisms (GCM) 10K type strain sequencing project: providing services to taxonomists for standard genome sequencing and annotation.</title>
        <authorList>
            <consortium name="The Broad Institute Genomics Platform"/>
            <consortium name="The Broad Institute Genome Sequencing Center for Infectious Disease"/>
            <person name="Wu L."/>
            <person name="Ma J."/>
        </authorList>
    </citation>
    <scope>NUCLEOTIDE SEQUENCE [LARGE SCALE GENOMIC DNA]</scope>
    <source>
        <strain evidence="12 13">JCM 15591</strain>
    </source>
</reference>
<comment type="subcellular location">
    <subcellularLocation>
        <location evidence="1">Cytoplasm</location>
    </subcellularLocation>
</comment>
<proteinExistence type="inferred from homology"/>
<evidence type="ECO:0000256" key="10">
    <source>
        <dbReference type="ARBA" id="ARBA00024908"/>
    </source>
</evidence>
<dbReference type="PANTHER" id="PTHR33540:SF2">
    <property type="entry name" value="TRNA THREONYLCARBAMOYLADENOSINE BIOSYNTHESIS PROTEIN TSAE"/>
    <property type="match status" value="1"/>
</dbReference>
<comment type="caution">
    <text evidence="12">The sequence shown here is derived from an EMBL/GenBank/DDBJ whole genome shotgun (WGS) entry which is preliminary data.</text>
</comment>
<sequence length="170" mass="17569">MTTGTVTLPRPEDVTGLGRALAVLLRAGDLIILTGDLGAGKTTLTQGIGAGLNVRGAVTSPTFVIARLHPALGEGPALVHVDAYRLGSTVELDDLDLDADIADCVTVVEWGEGLAEDLADSHLALHLSADPDTEVRTLRLRSVGDRWTSPALRQALTALVADCAGDEIGG</sequence>
<evidence type="ECO:0000256" key="4">
    <source>
        <dbReference type="ARBA" id="ARBA00022490"/>
    </source>
</evidence>
<evidence type="ECO:0000256" key="11">
    <source>
        <dbReference type="ARBA" id="ARBA00032441"/>
    </source>
</evidence>
<dbReference type="InterPro" id="IPR003442">
    <property type="entry name" value="T6A_TsaE"/>
</dbReference>
<keyword evidence="5" id="KW-0819">tRNA processing</keyword>
<evidence type="ECO:0000256" key="9">
    <source>
        <dbReference type="ARBA" id="ARBA00022842"/>
    </source>
</evidence>
<evidence type="ECO:0000256" key="2">
    <source>
        <dbReference type="ARBA" id="ARBA00007599"/>
    </source>
</evidence>
<dbReference type="PANTHER" id="PTHR33540">
    <property type="entry name" value="TRNA THREONYLCARBAMOYLADENOSINE BIOSYNTHESIS PROTEIN TSAE"/>
    <property type="match status" value="1"/>
</dbReference>
<accession>A0ABN2KQ89</accession>
<dbReference type="NCBIfam" id="TIGR00150">
    <property type="entry name" value="T6A_YjeE"/>
    <property type="match status" value="1"/>
</dbReference>
<name>A0ABN2KQ89_9MICO</name>
<evidence type="ECO:0000256" key="5">
    <source>
        <dbReference type="ARBA" id="ARBA00022694"/>
    </source>
</evidence>
<evidence type="ECO:0000256" key="6">
    <source>
        <dbReference type="ARBA" id="ARBA00022723"/>
    </source>
</evidence>
<evidence type="ECO:0000256" key="8">
    <source>
        <dbReference type="ARBA" id="ARBA00022840"/>
    </source>
</evidence>
<evidence type="ECO:0000313" key="12">
    <source>
        <dbReference type="EMBL" id="GAA1762562.1"/>
    </source>
</evidence>
<keyword evidence="8" id="KW-0067">ATP-binding</keyword>
<keyword evidence="6" id="KW-0479">Metal-binding</keyword>
<dbReference type="Proteomes" id="UP001501475">
    <property type="component" value="Unassembled WGS sequence"/>
</dbReference>
<evidence type="ECO:0000256" key="7">
    <source>
        <dbReference type="ARBA" id="ARBA00022741"/>
    </source>
</evidence>
<keyword evidence="9" id="KW-0460">Magnesium</keyword>
<comment type="similarity">
    <text evidence="2">Belongs to the TsaE family.</text>
</comment>
<evidence type="ECO:0000256" key="3">
    <source>
        <dbReference type="ARBA" id="ARBA00019010"/>
    </source>
</evidence>
<dbReference type="InterPro" id="IPR027417">
    <property type="entry name" value="P-loop_NTPase"/>
</dbReference>